<reference evidence="2 3" key="1">
    <citation type="submission" date="2020-02" db="EMBL/GenBank/DDBJ databases">
        <authorList>
            <person name="Ferguson B K."/>
        </authorList>
    </citation>
    <scope>NUCLEOTIDE SEQUENCE [LARGE SCALE GENOMIC DNA]</scope>
</reference>
<dbReference type="AlphaFoldDB" id="A0A6H5GFE7"/>
<gene>
    <name evidence="2" type="ORF">NTEN_LOCUS7459</name>
</gene>
<organism evidence="2 3">
    <name type="scientific">Nesidiocoris tenuis</name>
    <dbReference type="NCBI Taxonomy" id="355587"/>
    <lineage>
        <taxon>Eukaryota</taxon>
        <taxon>Metazoa</taxon>
        <taxon>Ecdysozoa</taxon>
        <taxon>Arthropoda</taxon>
        <taxon>Hexapoda</taxon>
        <taxon>Insecta</taxon>
        <taxon>Pterygota</taxon>
        <taxon>Neoptera</taxon>
        <taxon>Paraneoptera</taxon>
        <taxon>Hemiptera</taxon>
        <taxon>Heteroptera</taxon>
        <taxon>Panheteroptera</taxon>
        <taxon>Cimicomorpha</taxon>
        <taxon>Miridae</taxon>
        <taxon>Dicyphina</taxon>
        <taxon>Nesidiocoris</taxon>
    </lineage>
</organism>
<feature type="compositionally biased region" description="Basic residues" evidence="1">
    <location>
        <begin position="62"/>
        <end position="73"/>
    </location>
</feature>
<proteinExistence type="predicted"/>
<evidence type="ECO:0000313" key="3">
    <source>
        <dbReference type="Proteomes" id="UP000479000"/>
    </source>
</evidence>
<feature type="region of interest" description="Disordered" evidence="1">
    <location>
        <begin position="14"/>
        <end position="73"/>
    </location>
</feature>
<evidence type="ECO:0000313" key="2">
    <source>
        <dbReference type="EMBL" id="CAB0001672.1"/>
    </source>
</evidence>
<keyword evidence="3" id="KW-1185">Reference proteome</keyword>
<dbReference type="Proteomes" id="UP000479000">
    <property type="component" value="Unassembled WGS sequence"/>
</dbReference>
<name>A0A6H5GFE7_9HEMI</name>
<feature type="compositionally biased region" description="Polar residues" evidence="1">
    <location>
        <begin position="14"/>
        <end position="28"/>
    </location>
</feature>
<protein>
    <submittedName>
        <fullName evidence="2">Uncharacterized protein</fullName>
    </submittedName>
</protein>
<feature type="compositionally biased region" description="Polar residues" evidence="1">
    <location>
        <begin position="41"/>
        <end position="59"/>
    </location>
</feature>
<accession>A0A6H5GFE7</accession>
<feature type="non-terminal residue" evidence="2">
    <location>
        <position position="73"/>
    </location>
</feature>
<dbReference type="EMBL" id="CADCXU010011276">
    <property type="protein sequence ID" value="CAB0001672.1"/>
    <property type="molecule type" value="Genomic_DNA"/>
</dbReference>
<evidence type="ECO:0000256" key="1">
    <source>
        <dbReference type="SAM" id="MobiDB-lite"/>
    </source>
</evidence>
<sequence>MTLQVWEIRATNEGATATRTLQQPATRASKTKRLETRHRSASSGNCRSRSTTTISSKMGTTRPRRTRNRPPSR</sequence>